<protein>
    <submittedName>
        <fullName evidence="1">Uncharacterized protein</fullName>
    </submittedName>
</protein>
<dbReference type="AlphaFoldDB" id="A0A162IHT5"/>
<evidence type="ECO:0000313" key="1">
    <source>
        <dbReference type="EMBL" id="KYL00761.1"/>
    </source>
</evidence>
<dbReference type="KEGG" id="fnf:BSQ88_06375"/>
<name>A0A162IHT5_9FUSO</name>
<reference evidence="1 2" key="1">
    <citation type="submission" date="2016-03" db="EMBL/GenBank/DDBJ databases">
        <title>Comparative genomics of human isolates of Fusobacterium necrophorum.</title>
        <authorList>
            <person name="Jensen A."/>
            <person name="Bank S."/>
            <person name="Andersen P.S."/>
            <person name="Kristensen L.H."/>
            <person name="Prag J."/>
        </authorList>
    </citation>
    <scope>NUCLEOTIDE SEQUENCE [LARGE SCALE GENOMIC DNA]</scope>
    <source>
        <strain evidence="1 2">LS_1264</strain>
    </source>
</reference>
<organism evidence="1 2">
    <name type="scientific">Fusobacterium necrophorum subsp. funduliforme</name>
    <dbReference type="NCBI Taxonomy" id="143387"/>
    <lineage>
        <taxon>Bacteria</taxon>
        <taxon>Fusobacteriati</taxon>
        <taxon>Fusobacteriota</taxon>
        <taxon>Fusobacteriia</taxon>
        <taxon>Fusobacteriales</taxon>
        <taxon>Fusobacteriaceae</taxon>
        <taxon>Fusobacterium</taxon>
    </lineage>
</organism>
<dbReference type="Proteomes" id="UP000075816">
    <property type="component" value="Unassembled WGS sequence"/>
</dbReference>
<evidence type="ECO:0000313" key="2">
    <source>
        <dbReference type="Proteomes" id="UP000075816"/>
    </source>
</evidence>
<gene>
    <name evidence="1" type="ORF">A2J07_07950</name>
</gene>
<proteinExistence type="predicted"/>
<dbReference type="RefSeq" id="WP_005954865.1">
    <property type="nucleotide sequence ID" value="NZ_CAXOUM010000027.1"/>
</dbReference>
<dbReference type="EMBL" id="LVEA01000096">
    <property type="protein sequence ID" value="KYL00761.1"/>
    <property type="molecule type" value="Genomic_DNA"/>
</dbReference>
<accession>A0A162IHT5</accession>
<comment type="caution">
    <text evidence="1">The sequence shown here is derived from an EMBL/GenBank/DDBJ whole genome shotgun (WGS) entry which is preliminary data.</text>
</comment>
<dbReference type="eggNOG" id="ENOG5032Y0W">
    <property type="taxonomic scope" value="Bacteria"/>
</dbReference>
<sequence>MFDKQYRFRGIHAVRVDALTSVFDDAVTAKLFDRNVDVYTNAPLVGFLYNRRANVDDTKNPETNQIYNQNVMGDRVIYSQEELMFNFRLIMLLDKDFEPDEEKRINKAFRCVGENPADEERFDSYVRGGVDLLYEKLIEGASSPEDYVNNLYDFIEEFKDKFNENISSENILALCTK</sequence>